<evidence type="ECO:0000256" key="1">
    <source>
        <dbReference type="SAM" id="Phobius"/>
    </source>
</evidence>
<keyword evidence="1" id="KW-0812">Transmembrane</keyword>
<keyword evidence="1" id="KW-0472">Membrane</keyword>
<dbReference type="Proteomes" id="UP000251891">
    <property type="component" value="Unassembled WGS sequence"/>
</dbReference>
<keyword evidence="3" id="KW-1185">Reference proteome</keyword>
<protein>
    <submittedName>
        <fullName evidence="2">Uncharacterized protein</fullName>
    </submittedName>
</protein>
<sequence>MELWSVVRGLRAAGFAAVGVGLASAGHIVDGGAVDRTAVAAGFAVLLVPALALTRRERTLGAIVPALGLSQVFLHVLLSRAGAGAGAAGAAAQAGAAHHSGTPGLDMLLMHAVAVLVTAWWLECGETGLCDLVRCLAAWTARVITPLFAPAGPALPPRVARWQEPERPRSRVLRHVLASRGPPAGVIAPG</sequence>
<dbReference type="AlphaFoldDB" id="A0A365HDD6"/>
<evidence type="ECO:0000313" key="3">
    <source>
        <dbReference type="Proteomes" id="UP000251891"/>
    </source>
</evidence>
<evidence type="ECO:0000313" key="2">
    <source>
        <dbReference type="EMBL" id="RAY17097.1"/>
    </source>
</evidence>
<name>A0A365HDD6_9ACTN</name>
<dbReference type="EMBL" id="QLYX01000001">
    <property type="protein sequence ID" value="RAY17097.1"/>
    <property type="molecule type" value="Genomic_DNA"/>
</dbReference>
<feature type="transmembrane region" description="Helical" evidence="1">
    <location>
        <begin position="35"/>
        <end position="53"/>
    </location>
</feature>
<reference evidence="2 3" key="1">
    <citation type="submission" date="2018-06" db="EMBL/GenBank/DDBJ databases">
        <title>Actinomadura craniellae sp. nov. isolated from marine sponge Craniella sp.</title>
        <authorList>
            <person name="Li L."/>
            <person name="Xu Q.H."/>
            <person name="Lin H.W."/>
            <person name="Lu Y.H."/>
        </authorList>
    </citation>
    <scope>NUCLEOTIDE SEQUENCE [LARGE SCALE GENOMIC DNA]</scope>
    <source>
        <strain evidence="2 3">LHW63021</strain>
    </source>
</reference>
<dbReference type="RefSeq" id="WP_111863152.1">
    <property type="nucleotide sequence ID" value="NZ_QLYX01000001.1"/>
</dbReference>
<feature type="transmembrane region" description="Helical" evidence="1">
    <location>
        <begin position="12"/>
        <end position="29"/>
    </location>
</feature>
<dbReference type="OrthoDB" id="5191668at2"/>
<feature type="transmembrane region" description="Helical" evidence="1">
    <location>
        <begin position="60"/>
        <end position="78"/>
    </location>
</feature>
<accession>A0A365HDD6</accession>
<organism evidence="2 3">
    <name type="scientific">Actinomadura craniellae</name>
    <dbReference type="NCBI Taxonomy" id="2231787"/>
    <lineage>
        <taxon>Bacteria</taxon>
        <taxon>Bacillati</taxon>
        <taxon>Actinomycetota</taxon>
        <taxon>Actinomycetes</taxon>
        <taxon>Streptosporangiales</taxon>
        <taxon>Thermomonosporaceae</taxon>
        <taxon>Actinomadura</taxon>
    </lineage>
</organism>
<keyword evidence="1" id="KW-1133">Transmembrane helix</keyword>
<gene>
    <name evidence="2" type="ORF">DPM19_02750</name>
</gene>
<comment type="caution">
    <text evidence="2">The sequence shown here is derived from an EMBL/GenBank/DDBJ whole genome shotgun (WGS) entry which is preliminary data.</text>
</comment>
<proteinExistence type="predicted"/>